<evidence type="ECO:0000259" key="1">
    <source>
        <dbReference type="Pfam" id="PF01979"/>
    </source>
</evidence>
<dbReference type="EMBL" id="PSZD01000022">
    <property type="protein sequence ID" value="PPJ23830.1"/>
    <property type="molecule type" value="Genomic_DNA"/>
</dbReference>
<dbReference type="RefSeq" id="WP_104364339.1">
    <property type="nucleotide sequence ID" value="NZ_PSZD01000022.1"/>
</dbReference>
<protein>
    <submittedName>
        <fullName evidence="2">Amidohydrolase family protein</fullName>
    </submittedName>
</protein>
<accession>A0A2S5ZZD0</accession>
<dbReference type="Gene3D" id="3.20.20.140">
    <property type="entry name" value="Metal-dependent hydrolases"/>
    <property type="match status" value="1"/>
</dbReference>
<sequence>MSQGRNMVVVAGRSWNGLSEHSAGPTQILVRHGRIVDVAARVDDRGADIIDLADRTLLPGFIDCHVHTTMDPSRIMDAVVSDPATVTALNALPTLKTLLHNGFTTVRDLGAFTAEPITIYLRNAVAARLLTGPRLVVAPHFISARGGHGDFSSLLDPQIGTELGALADGPVEIASLVRRDVRAGADWIKFGATGGFGSPSDDPGQALYSQDEMDTLVATARDLGVPCTPHAYGDEGISRALEAGVRSIEHGNLASAATLKSMEQQGVFLVPTQYMVIDAVNHLDDDTYWVGKSPAERKKFSRYEEQLRESARNVAASKVNVAFGTDAGMFPHAENWREFPTMVSTGITPLRALRAATSVAAGLLQRPDLGRIEAGATADLIALADDPFSDIEATGAVEFVMQSGIVHRAPDSL</sequence>
<dbReference type="InterPro" id="IPR032466">
    <property type="entry name" value="Metal_Hydrolase"/>
</dbReference>
<dbReference type="InterPro" id="IPR057744">
    <property type="entry name" value="OTAase-like"/>
</dbReference>
<comment type="caution">
    <text evidence="2">The sequence shown here is derived from an EMBL/GenBank/DDBJ whole genome shotgun (WGS) entry which is preliminary data.</text>
</comment>
<keyword evidence="2" id="KW-0378">Hydrolase</keyword>
<reference evidence="2 3" key="1">
    <citation type="submission" date="2018-02" db="EMBL/GenBank/DDBJ databases">
        <title>8 Nocardia nova and 1 Nocardia cyriacigeorgica strain used for evolution to TMP-SMX.</title>
        <authorList>
            <person name="Mehta H."/>
            <person name="Weng J."/>
            <person name="Shamoo Y."/>
        </authorList>
    </citation>
    <scope>NUCLEOTIDE SEQUENCE [LARGE SCALE GENOMIC DNA]</scope>
    <source>
        <strain evidence="2 3">BAA2227</strain>
    </source>
</reference>
<evidence type="ECO:0000313" key="3">
    <source>
        <dbReference type="Proteomes" id="UP000238356"/>
    </source>
</evidence>
<dbReference type="PANTHER" id="PTHR43135">
    <property type="entry name" value="ALPHA-D-RIBOSE 1-METHYLPHOSPHONATE 5-TRIPHOSPHATE DIPHOSPHATASE"/>
    <property type="match status" value="1"/>
</dbReference>
<evidence type="ECO:0000313" key="2">
    <source>
        <dbReference type="EMBL" id="PPJ23830.1"/>
    </source>
</evidence>
<name>A0A2S5ZZD0_9NOCA</name>
<dbReference type="CDD" id="cd01299">
    <property type="entry name" value="Met_dep_hydrolase_A"/>
    <property type="match status" value="1"/>
</dbReference>
<gene>
    <name evidence="2" type="ORF">C5F51_27500</name>
</gene>
<feature type="domain" description="Amidohydrolase-related" evidence="1">
    <location>
        <begin position="56"/>
        <end position="404"/>
    </location>
</feature>
<dbReference type="Proteomes" id="UP000238356">
    <property type="component" value="Unassembled WGS sequence"/>
</dbReference>
<proteinExistence type="predicted"/>
<dbReference type="SUPFAM" id="SSF51338">
    <property type="entry name" value="Composite domain of metallo-dependent hydrolases"/>
    <property type="match status" value="1"/>
</dbReference>
<dbReference type="InterPro" id="IPR006680">
    <property type="entry name" value="Amidohydro-rel"/>
</dbReference>
<dbReference type="InterPro" id="IPR011059">
    <property type="entry name" value="Metal-dep_hydrolase_composite"/>
</dbReference>
<dbReference type="PANTHER" id="PTHR43135:SF3">
    <property type="entry name" value="ALPHA-D-RIBOSE 1-METHYLPHOSPHONATE 5-TRIPHOSPHATE DIPHOSPHATASE"/>
    <property type="match status" value="1"/>
</dbReference>
<dbReference type="Gene3D" id="2.30.40.10">
    <property type="entry name" value="Urease, subunit C, domain 1"/>
    <property type="match status" value="1"/>
</dbReference>
<dbReference type="Pfam" id="PF01979">
    <property type="entry name" value="Amidohydro_1"/>
    <property type="match status" value="1"/>
</dbReference>
<dbReference type="InterPro" id="IPR051781">
    <property type="entry name" value="Metallo-dep_Hydrolase"/>
</dbReference>
<dbReference type="AlphaFoldDB" id="A0A2S5ZZD0"/>
<dbReference type="SUPFAM" id="SSF51556">
    <property type="entry name" value="Metallo-dependent hydrolases"/>
    <property type="match status" value="1"/>
</dbReference>
<keyword evidence="3" id="KW-1185">Reference proteome</keyword>
<dbReference type="GO" id="GO:0016810">
    <property type="term" value="F:hydrolase activity, acting on carbon-nitrogen (but not peptide) bonds"/>
    <property type="evidence" value="ECO:0007669"/>
    <property type="project" value="InterPro"/>
</dbReference>
<organism evidence="2 3">
    <name type="scientific">Nocardia nova</name>
    <dbReference type="NCBI Taxonomy" id="37330"/>
    <lineage>
        <taxon>Bacteria</taxon>
        <taxon>Bacillati</taxon>
        <taxon>Actinomycetota</taxon>
        <taxon>Actinomycetes</taxon>
        <taxon>Mycobacteriales</taxon>
        <taxon>Nocardiaceae</taxon>
        <taxon>Nocardia</taxon>
    </lineage>
</organism>